<dbReference type="RefSeq" id="WP_183621955.1">
    <property type="nucleotide sequence ID" value="NZ_JACIDX010000001.1"/>
</dbReference>
<proteinExistence type="predicted"/>
<accession>A0A7W6G5X7</accession>
<protein>
    <submittedName>
        <fullName evidence="1">Uncharacterized protein</fullName>
    </submittedName>
</protein>
<evidence type="ECO:0000313" key="1">
    <source>
        <dbReference type="EMBL" id="MBB3953382.1"/>
    </source>
</evidence>
<gene>
    <name evidence="1" type="ORF">GGR38_000294</name>
</gene>
<sequence length="354" mass="36050">MSTTLIPDIQITSTNWVDLTIAHPELSAQQIELQCKYPGGRIELVWGGAAAPSQRRAGQLLRDCDISTGQASHIWARIALAASANSAGRLGCRFVPAASSGGGSGISETIWTDDTGAFFIRLDSGTAISWTHVDGTASSAPGAGARPAGGTSLIVDSTRYQASAARAGAYAIGDYLSHIVTADPATGVTVADFWLNVTASPPAKLAASPSAADINPIAPLPNGASTAAKQDTGNASLAAIAANQKLAIFYTGTTAALAASATYTGTARDTGVAPGAAHGLAYFSAYFYADQAGVASIEVSADGNTWYPATSATLVAATPLYLQVPVLWRYHRTKLVNGATAQTAVAVNSGYTVA</sequence>
<reference evidence="1 2" key="1">
    <citation type="submission" date="2020-08" db="EMBL/GenBank/DDBJ databases">
        <title>Genomic Encyclopedia of Type Strains, Phase IV (KMG-IV): sequencing the most valuable type-strain genomes for metagenomic binning, comparative biology and taxonomic classification.</title>
        <authorList>
            <person name="Goeker M."/>
        </authorList>
    </citation>
    <scope>NUCLEOTIDE SEQUENCE [LARGE SCALE GENOMIC DNA]</scope>
    <source>
        <strain evidence="1 2">DSM 27057</strain>
    </source>
</reference>
<name>A0A7W6G5X7_9SPHN</name>
<dbReference type="Proteomes" id="UP000548867">
    <property type="component" value="Unassembled WGS sequence"/>
</dbReference>
<comment type="caution">
    <text evidence="1">The sequence shown here is derived from an EMBL/GenBank/DDBJ whole genome shotgun (WGS) entry which is preliminary data.</text>
</comment>
<evidence type="ECO:0000313" key="2">
    <source>
        <dbReference type="Proteomes" id="UP000548867"/>
    </source>
</evidence>
<keyword evidence="2" id="KW-1185">Reference proteome</keyword>
<dbReference type="AlphaFoldDB" id="A0A7W6G5X7"/>
<organism evidence="1 2">
    <name type="scientific">Novosphingobium sediminicola</name>
    <dbReference type="NCBI Taxonomy" id="563162"/>
    <lineage>
        <taxon>Bacteria</taxon>
        <taxon>Pseudomonadati</taxon>
        <taxon>Pseudomonadota</taxon>
        <taxon>Alphaproteobacteria</taxon>
        <taxon>Sphingomonadales</taxon>
        <taxon>Sphingomonadaceae</taxon>
        <taxon>Novosphingobium</taxon>
    </lineage>
</organism>
<dbReference type="EMBL" id="JACIDX010000001">
    <property type="protein sequence ID" value="MBB3953382.1"/>
    <property type="molecule type" value="Genomic_DNA"/>
</dbReference>